<protein>
    <submittedName>
        <fullName evidence="2">Uncharacterized protein</fullName>
    </submittedName>
</protein>
<dbReference type="EMBL" id="RCBY01000058">
    <property type="protein sequence ID" value="RQH43742.1"/>
    <property type="molecule type" value="Genomic_DNA"/>
</dbReference>
<proteinExistence type="predicted"/>
<reference evidence="2 3" key="1">
    <citation type="journal article" date="2018" name="ACS Chem. Biol.">
        <title>Ketoreductase domain dysfunction expands chemodiversity: malyngamide biosynthesis in the cyanobacterium Okeania hirsuta.</title>
        <authorList>
            <person name="Moss N.A."/>
            <person name="Leao T."/>
            <person name="Rankin M."/>
            <person name="McCullough T.M."/>
            <person name="Qu P."/>
            <person name="Korobeynikov A."/>
            <person name="Smith J.L."/>
            <person name="Gerwick L."/>
            <person name="Gerwick W.H."/>
        </authorList>
    </citation>
    <scope>NUCLEOTIDE SEQUENCE [LARGE SCALE GENOMIC DNA]</scope>
    <source>
        <strain evidence="2 3">PAB10Feb10-1</strain>
    </source>
</reference>
<keyword evidence="3" id="KW-1185">Reference proteome</keyword>
<accession>A0A3N6PAP1</accession>
<keyword evidence="1" id="KW-0472">Membrane</keyword>
<dbReference type="AlphaFoldDB" id="A0A3N6PAP1"/>
<keyword evidence="1" id="KW-1133">Transmembrane helix</keyword>
<organism evidence="2 3">
    <name type="scientific">Okeania hirsuta</name>
    <dbReference type="NCBI Taxonomy" id="1458930"/>
    <lineage>
        <taxon>Bacteria</taxon>
        <taxon>Bacillati</taxon>
        <taxon>Cyanobacteriota</taxon>
        <taxon>Cyanophyceae</taxon>
        <taxon>Oscillatoriophycideae</taxon>
        <taxon>Oscillatoriales</taxon>
        <taxon>Microcoleaceae</taxon>
        <taxon>Okeania</taxon>
    </lineage>
</organism>
<feature type="transmembrane region" description="Helical" evidence="1">
    <location>
        <begin position="33"/>
        <end position="51"/>
    </location>
</feature>
<dbReference type="Proteomes" id="UP000269154">
    <property type="component" value="Unassembled WGS sequence"/>
</dbReference>
<keyword evidence="1" id="KW-0812">Transmembrane</keyword>
<gene>
    <name evidence="2" type="ORF">D5R40_12520</name>
</gene>
<sequence length="63" mass="7846">MFITESNCYSIQAHFSDFQNNRHLLQKREQGEIIDVSIGMIDFIFYYWRCLMYRYRKTKLGYY</sequence>
<comment type="caution">
    <text evidence="2">The sequence shown here is derived from an EMBL/GenBank/DDBJ whole genome shotgun (WGS) entry which is preliminary data.</text>
</comment>
<evidence type="ECO:0000313" key="3">
    <source>
        <dbReference type="Proteomes" id="UP000269154"/>
    </source>
</evidence>
<evidence type="ECO:0000256" key="1">
    <source>
        <dbReference type="SAM" id="Phobius"/>
    </source>
</evidence>
<evidence type="ECO:0000313" key="2">
    <source>
        <dbReference type="EMBL" id="RQH43742.1"/>
    </source>
</evidence>
<name>A0A3N6PAP1_9CYAN</name>